<dbReference type="Proteomes" id="UP000593572">
    <property type="component" value="Unassembled WGS sequence"/>
</dbReference>
<comment type="caution">
    <text evidence="1">The sequence shown here is derived from an EMBL/GenBank/DDBJ whole genome shotgun (WGS) entry which is preliminary data.</text>
</comment>
<dbReference type="AlphaFoldDB" id="A0A7J8LYU3"/>
<gene>
    <name evidence="1" type="ORF">Golob_014667</name>
</gene>
<dbReference type="EMBL" id="JABEZX010000006">
    <property type="protein sequence ID" value="MBA0557611.1"/>
    <property type="molecule type" value="Genomic_DNA"/>
</dbReference>
<protein>
    <submittedName>
        <fullName evidence="1">Uncharacterized protein</fullName>
    </submittedName>
</protein>
<keyword evidence="2" id="KW-1185">Reference proteome</keyword>
<name>A0A7J8LYU3_9ROSI</name>
<reference evidence="1 2" key="1">
    <citation type="journal article" date="2019" name="Genome Biol. Evol.">
        <title>Insights into the evolution of the New World diploid cottons (Gossypium, subgenus Houzingenia) based on genome sequencing.</title>
        <authorList>
            <person name="Grover C.E."/>
            <person name="Arick M.A. 2nd"/>
            <person name="Thrash A."/>
            <person name="Conover J.L."/>
            <person name="Sanders W.S."/>
            <person name="Peterson D.G."/>
            <person name="Frelichowski J.E."/>
            <person name="Scheffler J.A."/>
            <person name="Scheffler B.E."/>
            <person name="Wendel J.F."/>
        </authorList>
    </citation>
    <scope>NUCLEOTIDE SEQUENCE [LARGE SCALE GENOMIC DNA]</scope>
    <source>
        <strain evidence="1">157</strain>
        <tissue evidence="1">Leaf</tissue>
    </source>
</reference>
<accession>A0A7J8LYU3</accession>
<sequence length="87" mass="9672">MPSAYPSCYMYPNFYMFPFPSPMPEGIAQGIVRELISFPIPIALWDLNTSAVGDANNSVNFVLSRWVILPTPTARTNSRTTTTLVKS</sequence>
<organism evidence="1 2">
    <name type="scientific">Gossypium lobatum</name>
    <dbReference type="NCBI Taxonomy" id="34289"/>
    <lineage>
        <taxon>Eukaryota</taxon>
        <taxon>Viridiplantae</taxon>
        <taxon>Streptophyta</taxon>
        <taxon>Embryophyta</taxon>
        <taxon>Tracheophyta</taxon>
        <taxon>Spermatophyta</taxon>
        <taxon>Magnoliopsida</taxon>
        <taxon>eudicotyledons</taxon>
        <taxon>Gunneridae</taxon>
        <taxon>Pentapetalae</taxon>
        <taxon>rosids</taxon>
        <taxon>malvids</taxon>
        <taxon>Malvales</taxon>
        <taxon>Malvaceae</taxon>
        <taxon>Malvoideae</taxon>
        <taxon>Gossypium</taxon>
    </lineage>
</organism>
<evidence type="ECO:0000313" key="2">
    <source>
        <dbReference type="Proteomes" id="UP000593572"/>
    </source>
</evidence>
<evidence type="ECO:0000313" key="1">
    <source>
        <dbReference type="EMBL" id="MBA0557611.1"/>
    </source>
</evidence>
<proteinExistence type="predicted"/>